<dbReference type="InterPro" id="IPR027443">
    <property type="entry name" value="IPNS-like_sf"/>
</dbReference>
<name>K7MDB6_SOYBN</name>
<organism evidence="3">
    <name type="scientific">Glycine max</name>
    <name type="common">Soybean</name>
    <name type="synonym">Glycine hispida</name>
    <dbReference type="NCBI Taxonomy" id="3847"/>
    <lineage>
        <taxon>Eukaryota</taxon>
        <taxon>Viridiplantae</taxon>
        <taxon>Streptophyta</taxon>
        <taxon>Embryophyta</taxon>
        <taxon>Tracheophyta</taxon>
        <taxon>Spermatophyta</taxon>
        <taxon>Magnoliopsida</taxon>
        <taxon>eudicotyledons</taxon>
        <taxon>Gunneridae</taxon>
        <taxon>Pentapetalae</taxon>
        <taxon>rosids</taxon>
        <taxon>fabids</taxon>
        <taxon>Fabales</taxon>
        <taxon>Fabaceae</taxon>
        <taxon>Papilionoideae</taxon>
        <taxon>50 kb inversion clade</taxon>
        <taxon>NPAAA clade</taxon>
        <taxon>indigoferoid/millettioid clade</taxon>
        <taxon>Phaseoleae</taxon>
        <taxon>Glycine</taxon>
        <taxon>Glycine subgen. Soja</taxon>
    </lineage>
</organism>
<keyword evidence="4" id="KW-1185">Reference proteome</keyword>
<reference evidence="2 3" key="1">
    <citation type="journal article" date="2010" name="Nature">
        <title>Genome sequence of the palaeopolyploid soybean.</title>
        <authorList>
            <person name="Schmutz J."/>
            <person name="Cannon S.B."/>
            <person name="Schlueter J."/>
            <person name="Ma J."/>
            <person name="Mitros T."/>
            <person name="Nelson W."/>
            <person name="Hyten D.L."/>
            <person name="Song Q."/>
            <person name="Thelen J.J."/>
            <person name="Cheng J."/>
            <person name="Xu D."/>
            <person name="Hellsten U."/>
            <person name="May G.D."/>
            <person name="Yu Y."/>
            <person name="Sakurai T."/>
            <person name="Umezawa T."/>
            <person name="Bhattacharyya M.K."/>
            <person name="Sandhu D."/>
            <person name="Valliyodan B."/>
            <person name="Lindquist E."/>
            <person name="Peto M."/>
            <person name="Grant D."/>
            <person name="Shu S."/>
            <person name="Goodstein D."/>
            <person name="Barry K."/>
            <person name="Futrell-Griggs M."/>
            <person name="Abernathy B."/>
            <person name="Du J."/>
            <person name="Tian Z."/>
            <person name="Zhu L."/>
            <person name="Gill N."/>
            <person name="Joshi T."/>
            <person name="Libault M."/>
            <person name="Sethuraman A."/>
            <person name="Zhang X.-C."/>
            <person name="Shinozaki K."/>
            <person name="Nguyen H.T."/>
            <person name="Wing R.A."/>
            <person name="Cregan P."/>
            <person name="Specht J."/>
            <person name="Grimwood J."/>
            <person name="Rokhsar D."/>
            <person name="Stacey G."/>
            <person name="Shoemaker R.C."/>
            <person name="Jackson S.A."/>
        </authorList>
    </citation>
    <scope>NUCLEOTIDE SEQUENCE [LARGE SCALE GENOMIC DNA]</scope>
    <source>
        <strain evidence="3">cv. Williams 82</strain>
        <tissue evidence="2">Callus</tissue>
    </source>
</reference>
<dbReference type="EnsemblPlants" id="KRH13322">
    <property type="protein sequence ID" value="KRH13322"/>
    <property type="gene ID" value="GLYMA_15G231000"/>
</dbReference>
<feature type="transmembrane region" description="Helical" evidence="1">
    <location>
        <begin position="39"/>
        <end position="56"/>
    </location>
</feature>
<keyword evidence="1" id="KW-1133">Transmembrane helix</keyword>
<dbReference type="HOGENOM" id="CLU_2431347_0_0_1"/>
<evidence type="ECO:0000313" key="3">
    <source>
        <dbReference type="EnsemblPlants" id="KRH13322"/>
    </source>
</evidence>
<evidence type="ECO:0000256" key="1">
    <source>
        <dbReference type="SAM" id="Phobius"/>
    </source>
</evidence>
<dbReference type="Proteomes" id="UP000008827">
    <property type="component" value="Chromosome 15"/>
</dbReference>
<keyword evidence="1" id="KW-0812">Transmembrane</keyword>
<sequence>MVGLQISLQDGVWNPVAPDPLAFCVNVGDLLQVYFKDTQIWYAIFLTLCGGLVGAFDRLGQVIINFILFLSCHVQREFEIHYLIDFFFFMD</sequence>
<accession>K7MDB6</accession>
<reference evidence="2" key="3">
    <citation type="submission" date="2018-07" db="EMBL/GenBank/DDBJ databases">
        <title>WGS assembly of Glycine max.</title>
        <authorList>
            <person name="Schmutz J."/>
            <person name="Cannon S."/>
            <person name="Schlueter J."/>
            <person name="Ma J."/>
            <person name="Mitros T."/>
            <person name="Nelson W."/>
            <person name="Hyten D."/>
            <person name="Song Q."/>
            <person name="Thelen J."/>
            <person name="Cheng J."/>
            <person name="Xu D."/>
            <person name="Hellsten U."/>
            <person name="May G."/>
            <person name="Yu Y."/>
            <person name="Sakurai T."/>
            <person name="Umezawa T."/>
            <person name="Bhattacharyya M."/>
            <person name="Sandhu D."/>
            <person name="Valliyodan B."/>
            <person name="Lindquist E."/>
            <person name="Peto M."/>
            <person name="Grant D."/>
            <person name="Shu S."/>
            <person name="Goodstein D."/>
            <person name="Barry K."/>
            <person name="Futrell-Griggs M."/>
            <person name="Abernathy B."/>
            <person name="Du J."/>
            <person name="Tian Z."/>
            <person name="Zhu L."/>
            <person name="Gill N."/>
            <person name="Joshi T."/>
            <person name="Libault M."/>
            <person name="Sethuraman A."/>
            <person name="Zhang X."/>
            <person name="Shinozaki K."/>
            <person name="Nguyen H."/>
            <person name="Wing R."/>
            <person name="Cregan P."/>
            <person name="Specht J."/>
            <person name="Grimwood J."/>
            <person name="Rokhsar D."/>
            <person name="Stacey G."/>
            <person name="Shoemaker R."/>
            <person name="Jackson S."/>
        </authorList>
    </citation>
    <scope>NUCLEOTIDE SEQUENCE</scope>
    <source>
        <tissue evidence="2">Callus</tissue>
    </source>
</reference>
<evidence type="ECO:0000313" key="4">
    <source>
        <dbReference type="Proteomes" id="UP000008827"/>
    </source>
</evidence>
<dbReference type="InParanoid" id="K7MDB6"/>
<dbReference type="AlphaFoldDB" id="K7MDB6"/>
<evidence type="ECO:0000313" key="2">
    <source>
        <dbReference type="EMBL" id="KRH13322.1"/>
    </source>
</evidence>
<reference evidence="3" key="2">
    <citation type="submission" date="2018-02" db="UniProtKB">
        <authorList>
            <consortium name="EnsemblPlants"/>
        </authorList>
    </citation>
    <scope>IDENTIFICATION</scope>
    <source>
        <strain evidence="3">Williams 82</strain>
    </source>
</reference>
<dbReference type="Gene3D" id="2.60.120.330">
    <property type="entry name" value="B-lactam Antibiotic, Isopenicillin N Synthase, Chain"/>
    <property type="match status" value="1"/>
</dbReference>
<dbReference type="PaxDb" id="3847-GLYMA15G37021.1"/>
<protein>
    <submittedName>
        <fullName evidence="2 3">Uncharacterized protein</fullName>
    </submittedName>
</protein>
<keyword evidence="1" id="KW-0472">Membrane</keyword>
<dbReference type="Gramene" id="KRH13322">
    <property type="protein sequence ID" value="KRH13322"/>
    <property type="gene ID" value="GLYMA_15G231000"/>
</dbReference>
<proteinExistence type="predicted"/>
<gene>
    <name evidence="2" type="ORF">GLYMA_15G231000</name>
</gene>
<dbReference type="SUPFAM" id="SSF51197">
    <property type="entry name" value="Clavaminate synthase-like"/>
    <property type="match status" value="1"/>
</dbReference>
<dbReference type="EMBL" id="CM000848">
    <property type="protein sequence ID" value="KRH13322.1"/>
    <property type="molecule type" value="Genomic_DNA"/>
</dbReference>